<dbReference type="InterPro" id="IPR014825">
    <property type="entry name" value="DNA_alkylation"/>
</dbReference>
<keyword evidence="2" id="KW-1185">Reference proteome</keyword>
<dbReference type="Gene3D" id="1.25.10.90">
    <property type="match status" value="1"/>
</dbReference>
<dbReference type="RefSeq" id="WP_058267564.1">
    <property type="nucleotide sequence ID" value="NZ_FMAZ01000002.1"/>
</dbReference>
<dbReference type="EMBL" id="LNQM01000002">
    <property type="protein sequence ID" value="KSU77974.1"/>
    <property type="molecule type" value="Genomic_DNA"/>
</dbReference>
<dbReference type="PANTHER" id="PTHR34070:SF1">
    <property type="entry name" value="DNA ALKYLATION REPAIR PROTEIN"/>
    <property type="match status" value="1"/>
</dbReference>
<gene>
    <name evidence="1" type="ORF">AS031_07945</name>
</gene>
<evidence type="ECO:0000313" key="1">
    <source>
        <dbReference type="EMBL" id="KSU77974.1"/>
    </source>
</evidence>
<dbReference type="STRING" id="993070.AS031_07945"/>
<proteinExistence type="predicted"/>
<evidence type="ECO:0000313" key="2">
    <source>
        <dbReference type="Proteomes" id="UP000053199"/>
    </source>
</evidence>
<comment type="caution">
    <text evidence="1">The sequence shown here is derived from an EMBL/GenBank/DDBJ whole genome shotgun (WGS) entry which is preliminary data.</text>
</comment>
<dbReference type="AlphaFoldDB" id="A0A0V8ITF8"/>
<organism evidence="1 2">
    <name type="scientific">Pseudarthrobacter enclensis</name>
    <dbReference type="NCBI Taxonomy" id="993070"/>
    <lineage>
        <taxon>Bacteria</taxon>
        <taxon>Bacillati</taxon>
        <taxon>Actinomycetota</taxon>
        <taxon>Actinomycetes</taxon>
        <taxon>Micrococcales</taxon>
        <taxon>Micrococcaceae</taxon>
        <taxon>Pseudarthrobacter</taxon>
    </lineage>
</organism>
<dbReference type="OrthoDB" id="9775346at2"/>
<dbReference type="SUPFAM" id="SSF48371">
    <property type="entry name" value="ARM repeat"/>
    <property type="match status" value="1"/>
</dbReference>
<dbReference type="InterPro" id="IPR016024">
    <property type="entry name" value="ARM-type_fold"/>
</dbReference>
<dbReference type="Pfam" id="PF08713">
    <property type="entry name" value="DNA_alkylation"/>
    <property type="match status" value="1"/>
</dbReference>
<name>A0A0V8ITF8_9MICC</name>
<reference evidence="1 2" key="1">
    <citation type="journal article" date="2014" name="Arch. Microbiol.">
        <title>Arthrobacter enclensis sp. nov., isolated from sediment sample.</title>
        <authorList>
            <person name="Dastager S.G."/>
            <person name="Liu Q."/>
            <person name="Tang S.K."/>
            <person name="Krishnamurthi S."/>
            <person name="Lee J.C."/>
            <person name="Li W.J."/>
        </authorList>
    </citation>
    <scope>NUCLEOTIDE SEQUENCE [LARGE SCALE GENOMIC DNA]</scope>
    <source>
        <strain evidence="1 2">NIO-1008</strain>
    </source>
</reference>
<sequence>MERFGPPRQDVLDAIRTQLRELADPGRAAGAQAYMKSALPSLGVRVPDVRRVARSAAAAAPFRSGDELRATVLDLWRNSTVREERYAAIDLTAGRSVAKDLHMLPVYEEIIRTGAWWDYVDGISGRIFALLQAHREELTAVLLAWSRDGDFWFRRAAITSQLKAKAATDTTLLSQVLEPNLGDSEFFIRKAIGWALREYAKTAPAWVAGFVATHAAEISPLSRREALRGQGGKPGSA</sequence>
<dbReference type="Proteomes" id="UP000053199">
    <property type="component" value="Unassembled WGS sequence"/>
</dbReference>
<dbReference type="CDD" id="cd07064">
    <property type="entry name" value="AlkD_like_1"/>
    <property type="match status" value="1"/>
</dbReference>
<dbReference type="PANTHER" id="PTHR34070">
    <property type="entry name" value="ARMADILLO-TYPE FOLD"/>
    <property type="match status" value="1"/>
</dbReference>
<protein>
    <submittedName>
        <fullName evidence="1">DNA alkylation repair protein</fullName>
    </submittedName>
</protein>
<accession>A0A0V8ITF8</accession>